<dbReference type="AlphaFoldDB" id="A0AAV0MH92"/>
<evidence type="ECO:0000313" key="2">
    <source>
        <dbReference type="Proteomes" id="UP001154282"/>
    </source>
</evidence>
<evidence type="ECO:0000313" key="1">
    <source>
        <dbReference type="EMBL" id="CAI0445316.1"/>
    </source>
</evidence>
<comment type="caution">
    <text evidence="1">The sequence shown here is derived from an EMBL/GenBank/DDBJ whole genome shotgun (WGS) entry which is preliminary data.</text>
</comment>
<organism evidence="1 2">
    <name type="scientific">Linum tenue</name>
    <dbReference type="NCBI Taxonomy" id="586396"/>
    <lineage>
        <taxon>Eukaryota</taxon>
        <taxon>Viridiplantae</taxon>
        <taxon>Streptophyta</taxon>
        <taxon>Embryophyta</taxon>
        <taxon>Tracheophyta</taxon>
        <taxon>Spermatophyta</taxon>
        <taxon>Magnoliopsida</taxon>
        <taxon>eudicotyledons</taxon>
        <taxon>Gunneridae</taxon>
        <taxon>Pentapetalae</taxon>
        <taxon>rosids</taxon>
        <taxon>fabids</taxon>
        <taxon>Malpighiales</taxon>
        <taxon>Linaceae</taxon>
        <taxon>Linum</taxon>
    </lineage>
</organism>
<proteinExistence type="predicted"/>
<reference evidence="1" key="1">
    <citation type="submission" date="2022-08" db="EMBL/GenBank/DDBJ databases">
        <authorList>
            <person name="Gutierrez-Valencia J."/>
        </authorList>
    </citation>
    <scope>NUCLEOTIDE SEQUENCE</scope>
</reference>
<name>A0AAV0MH92_9ROSI</name>
<gene>
    <name evidence="1" type="ORF">LITE_LOCUS28513</name>
</gene>
<dbReference type="EMBL" id="CAMGYJ010000007">
    <property type="protein sequence ID" value="CAI0445316.1"/>
    <property type="molecule type" value="Genomic_DNA"/>
</dbReference>
<dbReference type="Proteomes" id="UP001154282">
    <property type="component" value="Unassembled WGS sequence"/>
</dbReference>
<accession>A0AAV0MH92</accession>
<keyword evidence="2" id="KW-1185">Reference proteome</keyword>
<sequence>MRFRGLLHLKKQKSKMQLYEDLMMRFNVTTSQLSVHGNRLTLSVNDIVTILGLHAEGHECGNPTWRG</sequence>
<protein>
    <submittedName>
        <fullName evidence="1">Uncharacterized protein</fullName>
    </submittedName>
</protein>